<name>A0A5C5ZQH7_9BACT</name>
<proteinExistence type="predicted"/>
<dbReference type="EMBL" id="SJPM01000017">
    <property type="protein sequence ID" value="TWT89510.1"/>
    <property type="molecule type" value="Genomic_DNA"/>
</dbReference>
<dbReference type="Proteomes" id="UP000316213">
    <property type="component" value="Unassembled WGS sequence"/>
</dbReference>
<evidence type="ECO:0000313" key="1">
    <source>
        <dbReference type="EMBL" id="TWT89510.1"/>
    </source>
</evidence>
<comment type="caution">
    <text evidence="1">The sequence shown here is derived from an EMBL/GenBank/DDBJ whole genome shotgun (WGS) entry which is preliminary data.</text>
</comment>
<gene>
    <name evidence="1" type="ORF">Pla100_54390</name>
</gene>
<accession>A0A5C5ZQH7</accession>
<organism evidence="1 2">
    <name type="scientific">Neorhodopirellula pilleata</name>
    <dbReference type="NCBI Taxonomy" id="2714738"/>
    <lineage>
        <taxon>Bacteria</taxon>
        <taxon>Pseudomonadati</taxon>
        <taxon>Planctomycetota</taxon>
        <taxon>Planctomycetia</taxon>
        <taxon>Pirellulales</taxon>
        <taxon>Pirellulaceae</taxon>
        <taxon>Neorhodopirellula</taxon>
    </lineage>
</organism>
<dbReference type="AlphaFoldDB" id="A0A5C5ZQH7"/>
<reference evidence="1 2" key="1">
    <citation type="submission" date="2019-02" db="EMBL/GenBank/DDBJ databases">
        <title>Deep-cultivation of Planctomycetes and their phenomic and genomic characterization uncovers novel biology.</title>
        <authorList>
            <person name="Wiegand S."/>
            <person name="Jogler M."/>
            <person name="Boedeker C."/>
            <person name="Pinto D."/>
            <person name="Vollmers J."/>
            <person name="Rivas-Marin E."/>
            <person name="Kohn T."/>
            <person name="Peeters S.H."/>
            <person name="Heuer A."/>
            <person name="Rast P."/>
            <person name="Oberbeckmann S."/>
            <person name="Bunk B."/>
            <person name="Jeske O."/>
            <person name="Meyerdierks A."/>
            <person name="Storesund J.E."/>
            <person name="Kallscheuer N."/>
            <person name="Luecker S."/>
            <person name="Lage O.M."/>
            <person name="Pohl T."/>
            <person name="Merkel B.J."/>
            <person name="Hornburger P."/>
            <person name="Mueller R.-W."/>
            <person name="Bruemmer F."/>
            <person name="Labrenz M."/>
            <person name="Spormann A.M."/>
            <person name="Op Den Camp H."/>
            <person name="Overmann J."/>
            <person name="Amann R."/>
            <person name="Jetten M.S.M."/>
            <person name="Mascher T."/>
            <person name="Medema M.H."/>
            <person name="Devos D.P."/>
            <person name="Kaster A.-K."/>
            <person name="Ovreas L."/>
            <person name="Rohde M."/>
            <person name="Galperin M.Y."/>
            <person name="Jogler C."/>
        </authorList>
    </citation>
    <scope>NUCLEOTIDE SEQUENCE [LARGE SCALE GENOMIC DNA]</scope>
    <source>
        <strain evidence="1 2">Pla100</strain>
    </source>
</reference>
<keyword evidence="2" id="KW-1185">Reference proteome</keyword>
<sequence length="66" mass="7166">MSGGLWGTVDSFSLTQRFLLSKIQPTCYPAGLPKSTINRGLPILGEFPLNQTPFFNGGGEFDGTRM</sequence>
<evidence type="ECO:0000313" key="2">
    <source>
        <dbReference type="Proteomes" id="UP000316213"/>
    </source>
</evidence>
<protein>
    <submittedName>
        <fullName evidence="1">Uncharacterized protein</fullName>
    </submittedName>
</protein>